<organism evidence="3 4">
    <name type="scientific">Achromobacter kerstersii</name>
    <dbReference type="NCBI Taxonomy" id="1353890"/>
    <lineage>
        <taxon>Bacteria</taxon>
        <taxon>Pseudomonadati</taxon>
        <taxon>Pseudomonadota</taxon>
        <taxon>Betaproteobacteria</taxon>
        <taxon>Burkholderiales</taxon>
        <taxon>Alcaligenaceae</taxon>
        <taxon>Achromobacter</taxon>
    </lineage>
</organism>
<gene>
    <name evidence="3" type="primary">amiD_4</name>
    <name evidence="3" type="ORF">LMG3441_03827</name>
</gene>
<dbReference type="SUPFAM" id="SSF75304">
    <property type="entry name" value="Amidase signature (AS) enzymes"/>
    <property type="match status" value="1"/>
</dbReference>
<dbReference type="GO" id="GO:0004040">
    <property type="term" value="F:amidase activity"/>
    <property type="evidence" value="ECO:0007669"/>
    <property type="project" value="UniProtKB-EC"/>
</dbReference>
<dbReference type="Proteomes" id="UP000494269">
    <property type="component" value="Unassembled WGS sequence"/>
</dbReference>
<dbReference type="PANTHER" id="PTHR11895">
    <property type="entry name" value="TRANSAMIDASE"/>
    <property type="match status" value="1"/>
</dbReference>
<feature type="domain" description="Amidase" evidence="2">
    <location>
        <begin position="25"/>
        <end position="399"/>
    </location>
</feature>
<evidence type="ECO:0000259" key="2">
    <source>
        <dbReference type="Pfam" id="PF01425"/>
    </source>
</evidence>
<dbReference type="PANTHER" id="PTHR11895:SF151">
    <property type="entry name" value="GLUTAMYL-TRNA(GLN) AMIDOTRANSFERASE SUBUNIT A"/>
    <property type="match status" value="1"/>
</dbReference>
<dbReference type="InterPro" id="IPR000120">
    <property type="entry name" value="Amidase"/>
</dbReference>
<name>A0A6S7BML2_9BURK</name>
<evidence type="ECO:0000256" key="1">
    <source>
        <dbReference type="SAM" id="MobiDB-lite"/>
    </source>
</evidence>
<evidence type="ECO:0000313" key="3">
    <source>
        <dbReference type="EMBL" id="CAB3721070.1"/>
    </source>
</evidence>
<feature type="region of interest" description="Disordered" evidence="1">
    <location>
        <begin position="96"/>
        <end position="117"/>
    </location>
</feature>
<dbReference type="EMBL" id="CADIJQ010000006">
    <property type="protein sequence ID" value="CAB3721070.1"/>
    <property type="molecule type" value="Genomic_DNA"/>
</dbReference>
<keyword evidence="3" id="KW-0378">Hydrolase</keyword>
<accession>A0A6S7BML2</accession>
<dbReference type="Gene3D" id="3.90.1300.10">
    <property type="entry name" value="Amidase signature (AS) domain"/>
    <property type="match status" value="1"/>
</dbReference>
<dbReference type="InterPro" id="IPR036928">
    <property type="entry name" value="AS_sf"/>
</dbReference>
<dbReference type="InterPro" id="IPR023631">
    <property type="entry name" value="Amidase_dom"/>
</dbReference>
<reference evidence="3 4" key="1">
    <citation type="submission" date="2020-04" db="EMBL/GenBank/DDBJ databases">
        <authorList>
            <person name="De Canck E."/>
        </authorList>
    </citation>
    <scope>NUCLEOTIDE SEQUENCE [LARGE SCALE GENOMIC DNA]</scope>
    <source>
        <strain evidence="3 4">LMG 3441</strain>
    </source>
</reference>
<dbReference type="AlphaFoldDB" id="A0A6S7BML2"/>
<protein>
    <submittedName>
        <fullName evidence="3">Amidase AmiD</fullName>
        <ecNumber evidence="3">3.5.1.4</ecNumber>
    </submittedName>
</protein>
<dbReference type="EC" id="3.5.1.4" evidence="3"/>
<evidence type="ECO:0000313" key="4">
    <source>
        <dbReference type="Proteomes" id="UP000494269"/>
    </source>
</evidence>
<sequence>MRKAHAAWSRSTERDDAIQAWAWLAEPYDAAPATGALAGVGFGVKDVIDVAGMPTRCGSPATSSDPARWDASCVAQLRAAGAVPIGKTVTAEFAYVSPGPTRNPHRASHTPGGSSSGSAAAVAAGMVDIALGTQTGGSMIRPAAFCGVVGFKPTFGRVHRQGMTVLCDSLDTIGWFSRTVAQSQTVASVLLPQDAPRVATTRAALSVPSLAPLIVPTRAPRVAVLVCDGIGTLESASRQALEDEATRLRQQGATLFTPGYDADLKELLHLHSRIMHAELARAMLPVAHSPQADQLSPALRDAVTLGLAIPYAEYVQCQQTRDRLARDWLERFADVDVILTPSAPGPAPEGLQSTGSSVFNRVWSLLGWPALHVPTGKTASGLPVGVQWVARPDQDHALLAWAADQQALPAPAP</sequence>
<dbReference type="Pfam" id="PF01425">
    <property type="entry name" value="Amidase"/>
    <property type="match status" value="1"/>
</dbReference>
<keyword evidence="4" id="KW-1185">Reference proteome</keyword>
<proteinExistence type="predicted"/>